<dbReference type="RefSeq" id="WP_190127988.1">
    <property type="nucleotide sequence ID" value="NZ_BNBD01000001.1"/>
</dbReference>
<dbReference type="Pfam" id="PF00768">
    <property type="entry name" value="Peptidase_S11"/>
    <property type="match status" value="1"/>
</dbReference>
<evidence type="ECO:0000256" key="9">
    <source>
        <dbReference type="RuleBase" id="RU004016"/>
    </source>
</evidence>
<dbReference type="InterPro" id="IPR012338">
    <property type="entry name" value="Beta-lactam/transpept-like"/>
</dbReference>
<feature type="active site" description="Acyl-ester intermediate" evidence="7">
    <location>
        <position position="70"/>
    </location>
</feature>
<feature type="chain" id="PRO_5038647552" evidence="10">
    <location>
        <begin position="32"/>
        <end position="308"/>
    </location>
</feature>
<evidence type="ECO:0000256" key="10">
    <source>
        <dbReference type="SAM" id="SignalP"/>
    </source>
</evidence>
<dbReference type="PANTHER" id="PTHR21581">
    <property type="entry name" value="D-ALANYL-D-ALANINE CARBOXYPEPTIDASE"/>
    <property type="match status" value="1"/>
</dbReference>
<dbReference type="EMBL" id="BNBD01000001">
    <property type="protein sequence ID" value="GHF29843.1"/>
    <property type="molecule type" value="Genomic_DNA"/>
</dbReference>
<dbReference type="GO" id="GO:0008360">
    <property type="term" value="P:regulation of cell shape"/>
    <property type="evidence" value="ECO:0007669"/>
    <property type="project" value="UniProtKB-KW"/>
</dbReference>
<dbReference type="InterPro" id="IPR001967">
    <property type="entry name" value="Peptidase_S11_N"/>
</dbReference>
<gene>
    <name evidence="12" type="ORF">GCM10010218_08780</name>
</gene>
<feature type="domain" description="Peptidase S11 D-alanyl-D-alanine carboxypeptidase A N-terminal" evidence="11">
    <location>
        <begin position="35"/>
        <end position="275"/>
    </location>
</feature>
<dbReference type="PANTHER" id="PTHR21581:SF33">
    <property type="entry name" value="D-ALANYL-D-ALANINE CARBOXYPEPTIDASE DACB"/>
    <property type="match status" value="1"/>
</dbReference>
<comment type="similarity">
    <text evidence="1 9">Belongs to the peptidase S11 family.</text>
</comment>
<evidence type="ECO:0000256" key="2">
    <source>
        <dbReference type="ARBA" id="ARBA00022729"/>
    </source>
</evidence>
<feature type="binding site" evidence="8">
    <location>
        <position position="245"/>
    </location>
    <ligand>
        <name>substrate</name>
    </ligand>
</feature>
<reference evidence="12" key="1">
    <citation type="journal article" date="2014" name="Int. J. Syst. Evol. Microbiol.">
        <title>Complete genome sequence of Corynebacterium casei LMG S-19264T (=DSM 44701T), isolated from a smear-ripened cheese.</title>
        <authorList>
            <consortium name="US DOE Joint Genome Institute (JGI-PGF)"/>
            <person name="Walter F."/>
            <person name="Albersmeier A."/>
            <person name="Kalinowski J."/>
            <person name="Ruckert C."/>
        </authorList>
    </citation>
    <scope>NUCLEOTIDE SEQUENCE</scope>
    <source>
        <strain evidence="12">JCM 4059</strain>
    </source>
</reference>
<keyword evidence="12" id="KW-0645">Protease</keyword>
<reference evidence="12" key="2">
    <citation type="submission" date="2020-09" db="EMBL/GenBank/DDBJ databases">
        <authorList>
            <person name="Sun Q."/>
            <person name="Ohkuma M."/>
        </authorList>
    </citation>
    <scope>NUCLEOTIDE SEQUENCE</scope>
    <source>
        <strain evidence="12">JCM 4059</strain>
    </source>
</reference>
<dbReference type="PROSITE" id="PS51318">
    <property type="entry name" value="TAT"/>
    <property type="match status" value="1"/>
</dbReference>
<dbReference type="Gene3D" id="3.40.710.10">
    <property type="entry name" value="DD-peptidase/beta-lactamase superfamily"/>
    <property type="match status" value="1"/>
</dbReference>
<proteinExistence type="inferred from homology"/>
<dbReference type="InterPro" id="IPR018044">
    <property type="entry name" value="Peptidase_S11"/>
</dbReference>
<feature type="signal peptide" evidence="10">
    <location>
        <begin position="1"/>
        <end position="31"/>
    </location>
</feature>
<dbReference type="GO" id="GO:0071555">
    <property type="term" value="P:cell wall organization"/>
    <property type="evidence" value="ECO:0007669"/>
    <property type="project" value="UniProtKB-KW"/>
</dbReference>
<dbReference type="Proteomes" id="UP000638313">
    <property type="component" value="Unassembled WGS sequence"/>
</dbReference>
<comment type="caution">
    <text evidence="12">The sequence shown here is derived from an EMBL/GenBank/DDBJ whole genome shotgun (WGS) entry which is preliminary data.</text>
</comment>
<feature type="active site" evidence="7">
    <location>
        <position position="131"/>
    </location>
</feature>
<dbReference type="InterPro" id="IPR006311">
    <property type="entry name" value="TAT_signal"/>
</dbReference>
<evidence type="ECO:0000313" key="12">
    <source>
        <dbReference type="EMBL" id="GHF29843.1"/>
    </source>
</evidence>
<organism evidence="12 13">
    <name type="scientific">Streptomyces mashuensis</name>
    <dbReference type="NCBI Taxonomy" id="33904"/>
    <lineage>
        <taxon>Bacteria</taxon>
        <taxon>Bacillati</taxon>
        <taxon>Actinomycetota</taxon>
        <taxon>Actinomycetes</taxon>
        <taxon>Kitasatosporales</taxon>
        <taxon>Streptomycetaceae</taxon>
        <taxon>Streptomyces</taxon>
    </lineage>
</organism>
<evidence type="ECO:0000256" key="7">
    <source>
        <dbReference type="PIRSR" id="PIRSR618044-1"/>
    </source>
</evidence>
<accession>A0A919EAB5</accession>
<keyword evidence="5" id="KW-0573">Peptidoglycan synthesis</keyword>
<evidence type="ECO:0000256" key="8">
    <source>
        <dbReference type="PIRSR" id="PIRSR618044-2"/>
    </source>
</evidence>
<name>A0A919EAB5_9ACTN</name>
<evidence type="ECO:0000256" key="5">
    <source>
        <dbReference type="ARBA" id="ARBA00022984"/>
    </source>
</evidence>
<evidence type="ECO:0000256" key="6">
    <source>
        <dbReference type="ARBA" id="ARBA00023316"/>
    </source>
</evidence>
<evidence type="ECO:0000313" key="13">
    <source>
        <dbReference type="Proteomes" id="UP000638313"/>
    </source>
</evidence>
<dbReference type="GO" id="GO:0006508">
    <property type="term" value="P:proteolysis"/>
    <property type="evidence" value="ECO:0007669"/>
    <property type="project" value="InterPro"/>
</dbReference>
<keyword evidence="12" id="KW-0121">Carboxypeptidase</keyword>
<sequence>MERSRRRPVRRWGVVAVASASALAVALPATAAQAASGPSGISAQGAFLLDSGKNKALWSKAADTRRQMASTTKIMTAVTVLDTKGVNLDRKVTIKQSYRDYVVRTGASTADLRTGDQMTVRQLLYALMLPSGCDAAYALADTFGTGSTEAARTASFIGKMNQKAASLGLKNTRYDSFDGISQRGDNYTTPRDLAALARHAMANTTFGTVVKSASTRQKAQNVNRLYTWYNTNKLLGSYKGAVGIKTGTGTAAGPCLVFAAERGKRTVVGVILNDATNRYPDATKMLDWAFDTKTKVTLRTLPPSAQKD</sequence>
<keyword evidence="6" id="KW-0961">Cell wall biogenesis/degradation</keyword>
<keyword evidence="4" id="KW-0133">Cell shape</keyword>
<dbReference type="SUPFAM" id="SSF56601">
    <property type="entry name" value="beta-lactamase/transpeptidase-like"/>
    <property type="match status" value="1"/>
</dbReference>
<evidence type="ECO:0000259" key="11">
    <source>
        <dbReference type="Pfam" id="PF00768"/>
    </source>
</evidence>
<evidence type="ECO:0000256" key="4">
    <source>
        <dbReference type="ARBA" id="ARBA00022960"/>
    </source>
</evidence>
<keyword evidence="13" id="KW-1185">Reference proteome</keyword>
<dbReference type="AlphaFoldDB" id="A0A919EAB5"/>
<keyword evidence="3" id="KW-0378">Hydrolase</keyword>
<feature type="active site" description="Proton acceptor" evidence="7">
    <location>
        <position position="73"/>
    </location>
</feature>
<dbReference type="PRINTS" id="PR00725">
    <property type="entry name" value="DADACBPTASE1"/>
</dbReference>
<dbReference type="GO" id="GO:0009002">
    <property type="term" value="F:serine-type D-Ala-D-Ala carboxypeptidase activity"/>
    <property type="evidence" value="ECO:0007669"/>
    <property type="project" value="InterPro"/>
</dbReference>
<keyword evidence="2 10" id="KW-0732">Signal</keyword>
<evidence type="ECO:0000256" key="3">
    <source>
        <dbReference type="ARBA" id="ARBA00022801"/>
    </source>
</evidence>
<dbReference type="GO" id="GO:0009252">
    <property type="term" value="P:peptidoglycan biosynthetic process"/>
    <property type="evidence" value="ECO:0007669"/>
    <property type="project" value="UniProtKB-KW"/>
</dbReference>
<protein>
    <submittedName>
        <fullName evidence="12">D-alanyl-D-alanine carboxypeptidase</fullName>
    </submittedName>
</protein>
<evidence type="ECO:0000256" key="1">
    <source>
        <dbReference type="ARBA" id="ARBA00007164"/>
    </source>
</evidence>